<dbReference type="AlphaFoldDB" id="A0A2T5BBC2"/>
<evidence type="ECO:0000259" key="5">
    <source>
        <dbReference type="PROSITE" id="PS50931"/>
    </source>
</evidence>
<dbReference type="EMBL" id="PZZZ01000003">
    <property type="protein sequence ID" value="PTM96277.1"/>
    <property type="molecule type" value="Genomic_DNA"/>
</dbReference>
<sequence length="299" mass="32166">MNFAQLRAFHAVAVTGTFSAAAQALGVSQPAVTQHVKSLEDSCGARLFVRSGGTVELTPVALDLLPKAREVMLTIDDIAAQLEDGRSLRSGYLSLGVCSPCLVMPVLERFAATFPGVRVDVRMENSSQLLDLVANYRIDLALATLTEPAPDFLCRHLVDQKVLVVVNEAHPWWDRKSVSVSELEGQTFVLREERSMTRQLFERGLALASVEIVPRFVLGSREAVKEAAAAGLGAGIVLSNELGFDRRLRGIPVTGANMSAGEYLVALPKHAGKGAIREFMDIAENVFHSSAPGNSGPVM</sequence>
<evidence type="ECO:0000256" key="4">
    <source>
        <dbReference type="ARBA" id="ARBA00023163"/>
    </source>
</evidence>
<reference evidence="6 7" key="1">
    <citation type="submission" date="2018-04" db="EMBL/GenBank/DDBJ databases">
        <title>Genomic Encyclopedia of Type Strains, Phase IV (KMG-IV): sequencing the most valuable type-strain genomes for metagenomic binning, comparative biology and taxonomic classification.</title>
        <authorList>
            <person name="Goeker M."/>
        </authorList>
    </citation>
    <scope>NUCLEOTIDE SEQUENCE [LARGE SCALE GENOMIC DNA]</scope>
    <source>
        <strain evidence="6 7">DSM 7138</strain>
    </source>
</reference>
<dbReference type="Proteomes" id="UP000241247">
    <property type="component" value="Unassembled WGS sequence"/>
</dbReference>
<keyword evidence="7" id="KW-1185">Reference proteome</keyword>
<dbReference type="InterPro" id="IPR036388">
    <property type="entry name" value="WH-like_DNA-bd_sf"/>
</dbReference>
<protein>
    <submittedName>
        <fullName evidence="6">Aminoethylphosphonate catabolism LysR family transcriptional regulator</fullName>
    </submittedName>
</protein>
<dbReference type="PROSITE" id="PS50931">
    <property type="entry name" value="HTH_LYSR"/>
    <property type="match status" value="1"/>
</dbReference>
<dbReference type="SUPFAM" id="SSF53850">
    <property type="entry name" value="Periplasmic binding protein-like II"/>
    <property type="match status" value="1"/>
</dbReference>
<gene>
    <name evidence="6" type="ORF">C7449_103291</name>
</gene>
<organism evidence="6 7">
    <name type="scientific">Mycoplana dimorpha</name>
    <dbReference type="NCBI Taxonomy" id="28320"/>
    <lineage>
        <taxon>Bacteria</taxon>
        <taxon>Pseudomonadati</taxon>
        <taxon>Pseudomonadota</taxon>
        <taxon>Alphaproteobacteria</taxon>
        <taxon>Hyphomicrobiales</taxon>
        <taxon>Rhizobiaceae</taxon>
        <taxon>Mycoplana</taxon>
    </lineage>
</organism>
<feature type="domain" description="HTH lysR-type" evidence="5">
    <location>
        <begin position="1"/>
        <end position="58"/>
    </location>
</feature>
<dbReference type="Gene3D" id="1.10.10.10">
    <property type="entry name" value="Winged helix-like DNA-binding domain superfamily/Winged helix DNA-binding domain"/>
    <property type="match status" value="1"/>
</dbReference>
<dbReference type="SUPFAM" id="SSF46785">
    <property type="entry name" value="Winged helix' DNA-binding domain"/>
    <property type="match status" value="1"/>
</dbReference>
<keyword evidence="2" id="KW-0805">Transcription regulation</keyword>
<dbReference type="RefSeq" id="WP_108002346.1">
    <property type="nucleotide sequence ID" value="NZ_JBHEEX010000002.1"/>
</dbReference>
<evidence type="ECO:0000313" key="6">
    <source>
        <dbReference type="EMBL" id="PTM96277.1"/>
    </source>
</evidence>
<dbReference type="Gene3D" id="3.40.190.290">
    <property type="match status" value="1"/>
</dbReference>
<proteinExistence type="inferred from homology"/>
<evidence type="ECO:0000256" key="1">
    <source>
        <dbReference type="ARBA" id="ARBA00009437"/>
    </source>
</evidence>
<name>A0A2T5BBC2_MYCDI</name>
<dbReference type="CDD" id="cd05466">
    <property type="entry name" value="PBP2_LTTR_substrate"/>
    <property type="match status" value="1"/>
</dbReference>
<dbReference type="Pfam" id="PF00126">
    <property type="entry name" value="HTH_1"/>
    <property type="match status" value="1"/>
</dbReference>
<dbReference type="GO" id="GO:0003700">
    <property type="term" value="F:DNA-binding transcription factor activity"/>
    <property type="evidence" value="ECO:0007669"/>
    <property type="project" value="InterPro"/>
</dbReference>
<evidence type="ECO:0000313" key="7">
    <source>
        <dbReference type="Proteomes" id="UP000241247"/>
    </source>
</evidence>
<keyword evidence="3" id="KW-0238">DNA-binding</keyword>
<dbReference type="PRINTS" id="PR00039">
    <property type="entry name" value="HTHLYSR"/>
</dbReference>
<evidence type="ECO:0000256" key="3">
    <source>
        <dbReference type="ARBA" id="ARBA00023125"/>
    </source>
</evidence>
<dbReference type="PANTHER" id="PTHR30126">
    <property type="entry name" value="HTH-TYPE TRANSCRIPTIONAL REGULATOR"/>
    <property type="match status" value="1"/>
</dbReference>
<comment type="caution">
    <text evidence="6">The sequence shown here is derived from an EMBL/GenBank/DDBJ whole genome shotgun (WGS) entry which is preliminary data.</text>
</comment>
<keyword evidence="4" id="KW-0804">Transcription</keyword>
<dbReference type="InterPro" id="IPR036390">
    <property type="entry name" value="WH_DNA-bd_sf"/>
</dbReference>
<evidence type="ECO:0000256" key="2">
    <source>
        <dbReference type="ARBA" id="ARBA00023015"/>
    </source>
</evidence>
<dbReference type="InterPro" id="IPR005119">
    <property type="entry name" value="LysR_subst-bd"/>
</dbReference>
<dbReference type="InterPro" id="IPR000847">
    <property type="entry name" value="LysR_HTH_N"/>
</dbReference>
<accession>A0A2T5BBC2</accession>
<dbReference type="OrthoDB" id="9803735at2"/>
<dbReference type="GO" id="GO:0000976">
    <property type="term" value="F:transcription cis-regulatory region binding"/>
    <property type="evidence" value="ECO:0007669"/>
    <property type="project" value="TreeGrafter"/>
</dbReference>
<comment type="similarity">
    <text evidence="1">Belongs to the LysR transcriptional regulatory family.</text>
</comment>
<dbReference type="PANTHER" id="PTHR30126:SF94">
    <property type="entry name" value="LYSR FAMILY TRANSCRIPTIONAL REGULATOR"/>
    <property type="match status" value="1"/>
</dbReference>
<dbReference type="FunFam" id="1.10.10.10:FF:000001">
    <property type="entry name" value="LysR family transcriptional regulator"/>
    <property type="match status" value="1"/>
</dbReference>
<dbReference type="Pfam" id="PF03466">
    <property type="entry name" value="LysR_substrate"/>
    <property type="match status" value="1"/>
</dbReference>